<name>A0A9N9D9K4_9GLOM</name>
<dbReference type="Pfam" id="PF09745">
    <property type="entry name" value="NSRP1_N"/>
    <property type="match status" value="1"/>
</dbReference>
<dbReference type="PANTHER" id="PTHR47845">
    <property type="entry name" value="NUCLEAR SPECKLE SPLICING REGULATORY PROTEIN 1 HOMOLOG"/>
    <property type="match status" value="1"/>
</dbReference>
<evidence type="ECO:0000256" key="3">
    <source>
        <dbReference type="SAM" id="MobiDB-lite"/>
    </source>
</evidence>
<feature type="region of interest" description="Disordered" evidence="3">
    <location>
        <begin position="303"/>
        <end position="381"/>
    </location>
</feature>
<feature type="compositionally biased region" description="Basic and acidic residues" evidence="3">
    <location>
        <begin position="333"/>
        <end position="381"/>
    </location>
</feature>
<accession>A0A9N9D9K4</accession>
<feature type="non-terminal residue" evidence="5">
    <location>
        <position position="1"/>
    </location>
</feature>
<dbReference type="Proteomes" id="UP000789831">
    <property type="component" value="Unassembled WGS sequence"/>
</dbReference>
<protein>
    <submittedName>
        <fullName evidence="5">1916_t:CDS:1</fullName>
    </submittedName>
</protein>
<feature type="compositionally biased region" description="Basic and acidic residues" evidence="3">
    <location>
        <begin position="201"/>
        <end position="215"/>
    </location>
</feature>
<evidence type="ECO:0000256" key="2">
    <source>
        <dbReference type="ARBA" id="ARBA00023054"/>
    </source>
</evidence>
<sequence>PIMQMSDYRPTLNQWHQSLVSFICARLIPGLISTKVIYKMQQNKSLKYGLNLSANKKPTITGIKRPSVFDAEDDDDDNKVQKEVQRANRKIGQSSTVSKYAQEQYEQALSEDPTAFAYDEVYDNMKSAERRKIEMLKGPEQEAKKAKYVDKFLKAAEIRKRDLALAQERKIQKEREAEGNEFEDKETFVTSAYKAQAEELKKLEEEDKKKESEQKKGKHMTSFYRQLLDQTDSAKAEAIKASRASLATKQRIEENTDSLSLKTDKELAELALAAGKEVMLNADEKIVDKRQLLSAGLNIPQKKKISESQADHGADNIDRYSRGRGGSSYNTYNREEMRHRERQSRELEKQILETKRKAEEEQKAKEEQLVQKLSQKKDEKAIADARERYIARKRQRKG</sequence>
<evidence type="ECO:0000313" key="6">
    <source>
        <dbReference type="Proteomes" id="UP000789831"/>
    </source>
</evidence>
<comment type="similarity">
    <text evidence="1">Belongs to the NSRP1 family.</text>
</comment>
<dbReference type="AlphaFoldDB" id="A0A9N9D9K4"/>
<keyword evidence="6" id="KW-1185">Reference proteome</keyword>
<evidence type="ECO:0000313" key="5">
    <source>
        <dbReference type="EMBL" id="CAG8633036.1"/>
    </source>
</evidence>
<feature type="compositionally biased region" description="Basic and acidic residues" evidence="3">
    <location>
        <begin position="304"/>
        <end position="321"/>
    </location>
</feature>
<organism evidence="5 6">
    <name type="scientific">Ambispora gerdemannii</name>
    <dbReference type="NCBI Taxonomy" id="144530"/>
    <lineage>
        <taxon>Eukaryota</taxon>
        <taxon>Fungi</taxon>
        <taxon>Fungi incertae sedis</taxon>
        <taxon>Mucoromycota</taxon>
        <taxon>Glomeromycotina</taxon>
        <taxon>Glomeromycetes</taxon>
        <taxon>Archaeosporales</taxon>
        <taxon>Ambisporaceae</taxon>
        <taxon>Ambispora</taxon>
    </lineage>
</organism>
<feature type="region of interest" description="Disordered" evidence="3">
    <location>
        <begin position="201"/>
        <end position="223"/>
    </location>
</feature>
<evidence type="ECO:0000259" key="4">
    <source>
        <dbReference type="Pfam" id="PF09745"/>
    </source>
</evidence>
<dbReference type="EMBL" id="CAJVPL010003456">
    <property type="protein sequence ID" value="CAG8633036.1"/>
    <property type="molecule type" value="Genomic_DNA"/>
</dbReference>
<dbReference type="OrthoDB" id="446635at2759"/>
<dbReference type="GO" id="GO:0000381">
    <property type="term" value="P:regulation of alternative mRNA splicing, via spliceosome"/>
    <property type="evidence" value="ECO:0007669"/>
    <property type="project" value="InterPro"/>
</dbReference>
<keyword evidence="2" id="KW-0175">Coiled coil</keyword>
<feature type="domain" description="Nuclear speckle splicing regulatory protein 1 N-terminal" evidence="4">
    <location>
        <begin position="102"/>
        <end position="219"/>
    </location>
</feature>
<dbReference type="PANTHER" id="PTHR47845:SF1">
    <property type="entry name" value="NUCLEAR SPECKLE SPLICING REGULATORY PROTEIN 1 HOMOLOG"/>
    <property type="match status" value="1"/>
</dbReference>
<proteinExistence type="inferred from homology"/>
<comment type="caution">
    <text evidence="5">The sequence shown here is derived from an EMBL/GenBank/DDBJ whole genome shotgun (WGS) entry which is preliminary data.</text>
</comment>
<reference evidence="5" key="1">
    <citation type="submission" date="2021-06" db="EMBL/GenBank/DDBJ databases">
        <authorList>
            <person name="Kallberg Y."/>
            <person name="Tangrot J."/>
            <person name="Rosling A."/>
        </authorList>
    </citation>
    <scope>NUCLEOTIDE SEQUENCE</scope>
    <source>
        <strain evidence="5">MT106</strain>
    </source>
</reference>
<evidence type="ECO:0000256" key="1">
    <source>
        <dbReference type="ARBA" id="ARBA00010126"/>
    </source>
</evidence>
<gene>
    <name evidence="5" type="ORF">AGERDE_LOCUS10617</name>
</gene>
<dbReference type="InterPro" id="IPR018612">
    <property type="entry name" value="NSRP1_N"/>
</dbReference>
<dbReference type="InterPro" id="IPR053246">
    <property type="entry name" value="NS_splicing_regulatory_protein"/>
</dbReference>